<organism evidence="1 2">
    <name type="scientific">Phanerochaete sordida</name>
    <dbReference type="NCBI Taxonomy" id="48140"/>
    <lineage>
        <taxon>Eukaryota</taxon>
        <taxon>Fungi</taxon>
        <taxon>Dikarya</taxon>
        <taxon>Basidiomycota</taxon>
        <taxon>Agaricomycotina</taxon>
        <taxon>Agaricomycetes</taxon>
        <taxon>Polyporales</taxon>
        <taxon>Phanerochaetaceae</taxon>
        <taxon>Phanerochaete</taxon>
    </lineage>
</organism>
<accession>A0A9P3G8W5</accession>
<keyword evidence="2" id="KW-1185">Reference proteome</keyword>
<name>A0A9P3G8W5_9APHY</name>
<sequence>MGPSGITLCECSSAIFPGRAGKRRTCGPCLITRTSHSPSGVPRYHTDAAHSLLPRWCVCNVATDASPPVLVLHWPRSVSLSAADGIV</sequence>
<protein>
    <submittedName>
        <fullName evidence="1">Uncharacterized protein</fullName>
    </submittedName>
</protein>
<dbReference type="EMBL" id="BPQB01000021">
    <property type="protein sequence ID" value="GJE91417.1"/>
    <property type="molecule type" value="Genomic_DNA"/>
</dbReference>
<proteinExistence type="predicted"/>
<dbReference type="AlphaFoldDB" id="A0A9P3G8W5"/>
<evidence type="ECO:0000313" key="1">
    <source>
        <dbReference type="EMBL" id="GJE91417.1"/>
    </source>
</evidence>
<evidence type="ECO:0000313" key="2">
    <source>
        <dbReference type="Proteomes" id="UP000703269"/>
    </source>
</evidence>
<reference evidence="1 2" key="1">
    <citation type="submission" date="2021-08" db="EMBL/GenBank/DDBJ databases">
        <title>Draft Genome Sequence of Phanerochaete sordida strain YK-624.</title>
        <authorList>
            <person name="Mori T."/>
            <person name="Dohra H."/>
            <person name="Suzuki T."/>
            <person name="Kawagishi H."/>
            <person name="Hirai H."/>
        </authorList>
    </citation>
    <scope>NUCLEOTIDE SEQUENCE [LARGE SCALE GENOMIC DNA]</scope>
    <source>
        <strain evidence="1 2">YK-624</strain>
    </source>
</reference>
<comment type="caution">
    <text evidence="1">The sequence shown here is derived from an EMBL/GenBank/DDBJ whole genome shotgun (WGS) entry which is preliminary data.</text>
</comment>
<dbReference type="Proteomes" id="UP000703269">
    <property type="component" value="Unassembled WGS sequence"/>
</dbReference>
<gene>
    <name evidence="1" type="ORF">PsYK624_075670</name>
</gene>